<evidence type="ECO:0000313" key="1">
    <source>
        <dbReference type="EMBL" id="KAK8972979.1"/>
    </source>
</evidence>
<keyword evidence="2" id="KW-1185">Reference proteome</keyword>
<organism evidence="1 2">
    <name type="scientific">Hibiscus sabdariffa</name>
    <name type="common">roselle</name>
    <dbReference type="NCBI Taxonomy" id="183260"/>
    <lineage>
        <taxon>Eukaryota</taxon>
        <taxon>Viridiplantae</taxon>
        <taxon>Streptophyta</taxon>
        <taxon>Embryophyta</taxon>
        <taxon>Tracheophyta</taxon>
        <taxon>Spermatophyta</taxon>
        <taxon>Magnoliopsida</taxon>
        <taxon>eudicotyledons</taxon>
        <taxon>Gunneridae</taxon>
        <taxon>Pentapetalae</taxon>
        <taxon>rosids</taxon>
        <taxon>malvids</taxon>
        <taxon>Malvales</taxon>
        <taxon>Malvaceae</taxon>
        <taxon>Malvoideae</taxon>
        <taxon>Hibiscus</taxon>
    </lineage>
</organism>
<name>A0ABR2N9Z4_9ROSI</name>
<proteinExistence type="predicted"/>
<accession>A0ABR2N9Z4</accession>
<comment type="caution">
    <text evidence="1">The sequence shown here is derived from an EMBL/GenBank/DDBJ whole genome shotgun (WGS) entry which is preliminary data.</text>
</comment>
<dbReference type="Proteomes" id="UP001396334">
    <property type="component" value="Unassembled WGS sequence"/>
</dbReference>
<reference evidence="1 2" key="1">
    <citation type="journal article" date="2024" name="G3 (Bethesda)">
        <title>Genome assembly of Hibiscus sabdariffa L. provides insights into metabolisms of medicinal natural products.</title>
        <authorList>
            <person name="Kim T."/>
        </authorList>
    </citation>
    <scope>NUCLEOTIDE SEQUENCE [LARGE SCALE GENOMIC DNA]</scope>
    <source>
        <strain evidence="1">TK-2024</strain>
        <tissue evidence="1">Old leaves</tissue>
    </source>
</reference>
<sequence>MVEHTLDVFIRAHLEVFVLKVEKTDLGFPYIVGSFMDNFNLVPNFLGTLTKRNLCILIRYPPGMINLGPIVCQGSRLKQMRVVLMQFQTKDPESARAAEGAPTKIPVEVGGENTKWNAISSAYFSKHSSTKDTNSDQRGMLFGLRDKPVMQQDALPNSEVYPPRYLLRKDHCLRRGIPFVI</sequence>
<dbReference type="EMBL" id="JBBPBN010000197">
    <property type="protein sequence ID" value="KAK8972979.1"/>
    <property type="molecule type" value="Genomic_DNA"/>
</dbReference>
<evidence type="ECO:0000313" key="2">
    <source>
        <dbReference type="Proteomes" id="UP001396334"/>
    </source>
</evidence>
<protein>
    <submittedName>
        <fullName evidence="1">Uncharacterized protein</fullName>
    </submittedName>
</protein>
<gene>
    <name evidence="1" type="ORF">V6N11_013847</name>
</gene>